<dbReference type="EMBL" id="GEDG01023551">
    <property type="protein sequence ID" value="JAP16655.1"/>
    <property type="molecule type" value="Transcribed_RNA"/>
</dbReference>
<protein>
    <submittedName>
        <fullName evidence="2">Putative ovule protein</fullName>
    </submittedName>
</protein>
<organism evidence="2">
    <name type="scientific">Solanum chacoense</name>
    <name type="common">Chaco potato</name>
    <dbReference type="NCBI Taxonomy" id="4108"/>
    <lineage>
        <taxon>Eukaryota</taxon>
        <taxon>Viridiplantae</taxon>
        <taxon>Streptophyta</taxon>
        <taxon>Embryophyta</taxon>
        <taxon>Tracheophyta</taxon>
        <taxon>Spermatophyta</taxon>
        <taxon>Magnoliopsida</taxon>
        <taxon>eudicotyledons</taxon>
        <taxon>Gunneridae</taxon>
        <taxon>Pentapetalae</taxon>
        <taxon>asterids</taxon>
        <taxon>lamiids</taxon>
        <taxon>Solanales</taxon>
        <taxon>Solanaceae</taxon>
        <taxon>Solanoideae</taxon>
        <taxon>Solaneae</taxon>
        <taxon>Solanum</taxon>
    </lineage>
</organism>
<dbReference type="AlphaFoldDB" id="A0A0V0H8F7"/>
<accession>A0A0V0H8F7</accession>
<keyword evidence="1" id="KW-0812">Transmembrane</keyword>
<evidence type="ECO:0000256" key="1">
    <source>
        <dbReference type="SAM" id="Phobius"/>
    </source>
</evidence>
<keyword evidence="1" id="KW-1133">Transmembrane helix</keyword>
<name>A0A0V0H8F7_SOLCH</name>
<proteinExistence type="predicted"/>
<reference evidence="2" key="1">
    <citation type="submission" date="2015-12" db="EMBL/GenBank/DDBJ databases">
        <title>Gene expression during late stages of embryo sac development: a critical building block for successful pollen-pistil interactions.</title>
        <authorList>
            <person name="Liu Y."/>
            <person name="Joly V."/>
            <person name="Sabar M."/>
            <person name="Matton D.P."/>
        </authorList>
    </citation>
    <scope>NUCLEOTIDE SEQUENCE</scope>
</reference>
<keyword evidence="1" id="KW-0472">Membrane</keyword>
<feature type="transmembrane region" description="Helical" evidence="1">
    <location>
        <begin position="15"/>
        <end position="38"/>
    </location>
</feature>
<evidence type="ECO:0000313" key="2">
    <source>
        <dbReference type="EMBL" id="JAP16655.1"/>
    </source>
</evidence>
<sequence>MYMRLLLIYQDSEVFVQLMLLLVQTPLPGGSHTILLLYSTKRIKKCKQQFCTDLKLTGRNMGD</sequence>